<dbReference type="OrthoDB" id="5365320at2759"/>
<proteinExistence type="predicted"/>
<keyword evidence="2" id="KW-1185">Reference proteome</keyword>
<dbReference type="Proteomes" id="UP000801428">
    <property type="component" value="Unassembled WGS sequence"/>
</dbReference>
<protein>
    <recommendedName>
        <fullName evidence="3">F-box domain-containing protein</fullName>
    </recommendedName>
</protein>
<organism evidence="1 2">
    <name type="scientific">Curvularia kusanoi</name>
    <name type="common">Cochliobolus kusanoi</name>
    <dbReference type="NCBI Taxonomy" id="90978"/>
    <lineage>
        <taxon>Eukaryota</taxon>
        <taxon>Fungi</taxon>
        <taxon>Dikarya</taxon>
        <taxon>Ascomycota</taxon>
        <taxon>Pezizomycotina</taxon>
        <taxon>Dothideomycetes</taxon>
        <taxon>Pleosporomycetidae</taxon>
        <taxon>Pleosporales</taxon>
        <taxon>Pleosporineae</taxon>
        <taxon>Pleosporaceae</taxon>
        <taxon>Curvularia</taxon>
    </lineage>
</organism>
<dbReference type="AlphaFoldDB" id="A0A9P4TCI4"/>
<gene>
    <name evidence="1" type="ORF">E8E13_006366</name>
</gene>
<dbReference type="EMBL" id="SWKU01000013">
    <property type="protein sequence ID" value="KAF3001359.1"/>
    <property type="molecule type" value="Genomic_DNA"/>
</dbReference>
<accession>A0A9P4TCI4</accession>
<evidence type="ECO:0008006" key="3">
    <source>
        <dbReference type="Google" id="ProtNLM"/>
    </source>
</evidence>
<name>A0A9P4TCI4_CURKU</name>
<comment type="caution">
    <text evidence="1">The sequence shown here is derived from an EMBL/GenBank/DDBJ whole genome shotgun (WGS) entry which is preliminary data.</text>
</comment>
<evidence type="ECO:0000313" key="2">
    <source>
        <dbReference type="Proteomes" id="UP000801428"/>
    </source>
</evidence>
<evidence type="ECO:0000313" key="1">
    <source>
        <dbReference type="EMBL" id="KAF3001359.1"/>
    </source>
</evidence>
<reference evidence="1" key="1">
    <citation type="submission" date="2019-04" db="EMBL/GenBank/DDBJ databases">
        <title>Sequencing of skin fungus with MAO and IRED activity.</title>
        <authorList>
            <person name="Marsaioli A.J."/>
            <person name="Bonatto J.M.C."/>
            <person name="Reis Junior O."/>
        </authorList>
    </citation>
    <scope>NUCLEOTIDE SEQUENCE</scope>
    <source>
        <strain evidence="1">30M1</strain>
    </source>
</reference>
<sequence length="245" mass="28847">MVRTPSFINLPPELICRVFECADDFSAVAALAQTATLFYHIWRKSLTSIYRAVAPRALLALNDAERLLDVQEQAENMQSSQDGLKQMSIIRIKRLLRNARYASTVTEHWVWICEWDELHDTMEPSEIERFQHALYGLWVIGVMGTTPHLKHKATAFLDQCSPRELCRLDDFASYMLYYQKNHLGSFGADFLNDAWRAGWHLVRDRWMDLNQERHQFREANGIELKFLHFFDENQKYLEAIDDWCQ</sequence>